<dbReference type="CDD" id="cd04905">
    <property type="entry name" value="ACT_CM-PDT"/>
    <property type="match status" value="1"/>
</dbReference>
<dbReference type="PIRSF" id="PIRSF001500">
    <property type="entry name" value="Chor_mut_pdt_Ppr"/>
    <property type="match status" value="1"/>
</dbReference>
<evidence type="ECO:0000256" key="2">
    <source>
        <dbReference type="ARBA" id="ARBA00013147"/>
    </source>
</evidence>
<protein>
    <recommendedName>
        <fullName evidence="3 10">Prephenate dehydratase</fullName>
        <shortName evidence="10">PDT</shortName>
        <ecNumber evidence="2 10">4.2.1.51</ecNumber>
    </recommendedName>
</protein>
<dbReference type="EC" id="4.2.1.51" evidence="2 10"/>
<evidence type="ECO:0000256" key="6">
    <source>
        <dbReference type="ARBA" id="ARBA00023222"/>
    </source>
</evidence>
<dbReference type="FunFam" id="3.30.70.260:FF:000012">
    <property type="entry name" value="Prephenate dehydratase"/>
    <property type="match status" value="1"/>
</dbReference>
<evidence type="ECO:0000259" key="11">
    <source>
        <dbReference type="PROSITE" id="PS51171"/>
    </source>
</evidence>
<dbReference type="GO" id="GO:0005737">
    <property type="term" value="C:cytoplasm"/>
    <property type="evidence" value="ECO:0007669"/>
    <property type="project" value="TreeGrafter"/>
</dbReference>
<comment type="pathway">
    <text evidence="1 10">Amino-acid biosynthesis; L-phenylalanine biosynthesis; phenylpyruvate from prephenate: step 1/1.</text>
</comment>
<dbReference type="InterPro" id="IPR018528">
    <property type="entry name" value="Preph_deHydtase_CS"/>
</dbReference>
<dbReference type="Gene3D" id="3.40.190.10">
    <property type="entry name" value="Periplasmic binding protein-like II"/>
    <property type="match status" value="2"/>
</dbReference>
<comment type="catalytic activity">
    <reaction evidence="8 10">
        <text>prephenate + H(+) = 3-phenylpyruvate + CO2 + H2O</text>
        <dbReference type="Rhea" id="RHEA:21648"/>
        <dbReference type="ChEBI" id="CHEBI:15377"/>
        <dbReference type="ChEBI" id="CHEBI:15378"/>
        <dbReference type="ChEBI" id="CHEBI:16526"/>
        <dbReference type="ChEBI" id="CHEBI:18005"/>
        <dbReference type="ChEBI" id="CHEBI:29934"/>
        <dbReference type="EC" id="4.2.1.51"/>
    </reaction>
</comment>
<dbReference type="PROSITE" id="PS51171">
    <property type="entry name" value="PREPHENATE_DEHYDR_3"/>
    <property type="match status" value="1"/>
</dbReference>
<dbReference type="Proteomes" id="UP000254569">
    <property type="component" value="Unassembled WGS sequence"/>
</dbReference>
<evidence type="ECO:0000256" key="10">
    <source>
        <dbReference type="RuleBase" id="RU361254"/>
    </source>
</evidence>
<evidence type="ECO:0000313" key="14">
    <source>
        <dbReference type="Proteomes" id="UP000254569"/>
    </source>
</evidence>
<evidence type="ECO:0000313" key="13">
    <source>
        <dbReference type="EMBL" id="SUE16185.1"/>
    </source>
</evidence>
<sequence>MRNLVLVPRIAYFGPSGTFTEMALDRFESLGALDVLGDESADVERVAAASPPAALQLLRDRQVDGAVVPIESSVEGSVPPTMDALALGPRLQIVAEAELDIAFTVVTRDGITRDRVRTIGAYPVAAAQVRRWIEDHLPAAEVVTAASNAGAAEDVASGKVDAAVSTALAGQRLGLSVLADKVADFEGARTRFVLVTRPRPVPKRTGVDRTSVVLQLPNEPGSLVRAITEFATRGIDLSRIESRPTRREYGTYFFHLDCVGHIDDALVAEALQGLHRFAQVRFLGSWPAVSEHGVPPVSDDEDARWLDRLRRGED</sequence>
<dbReference type="InterPro" id="IPR008242">
    <property type="entry name" value="Chor_mutase/pphenate_deHydtase"/>
</dbReference>
<evidence type="ECO:0000256" key="7">
    <source>
        <dbReference type="ARBA" id="ARBA00023239"/>
    </source>
</evidence>
<gene>
    <name evidence="10 13" type="primary">pheA</name>
    <name evidence="13" type="ORF">NCTC13296_03053</name>
</gene>
<feature type="domain" description="Prephenate dehydratase" evidence="11">
    <location>
        <begin position="9"/>
        <end position="197"/>
    </location>
</feature>
<evidence type="ECO:0000256" key="5">
    <source>
        <dbReference type="ARBA" id="ARBA00023141"/>
    </source>
</evidence>
<accession>A0A379M459</accession>
<evidence type="ECO:0000256" key="9">
    <source>
        <dbReference type="PIRSR" id="PIRSR001500-2"/>
    </source>
</evidence>
<dbReference type="CDD" id="cd13632">
    <property type="entry name" value="PBP2_Aa-PDT_like"/>
    <property type="match status" value="1"/>
</dbReference>
<organism evidence="13 14">
    <name type="scientific">Rhodococcus gordoniae</name>
    <dbReference type="NCBI Taxonomy" id="223392"/>
    <lineage>
        <taxon>Bacteria</taxon>
        <taxon>Bacillati</taxon>
        <taxon>Actinomycetota</taxon>
        <taxon>Actinomycetes</taxon>
        <taxon>Mycobacteriales</taxon>
        <taxon>Nocardiaceae</taxon>
        <taxon>Rhodococcus</taxon>
    </lineage>
</organism>
<dbReference type="GO" id="GO:0009094">
    <property type="term" value="P:L-phenylalanine biosynthetic process"/>
    <property type="evidence" value="ECO:0007669"/>
    <property type="project" value="UniProtKB-UniPathway"/>
</dbReference>
<feature type="domain" description="ACT" evidence="12">
    <location>
        <begin position="211"/>
        <end position="285"/>
    </location>
</feature>
<dbReference type="EMBL" id="UGVI01000001">
    <property type="protein sequence ID" value="SUE16185.1"/>
    <property type="molecule type" value="Genomic_DNA"/>
</dbReference>
<name>A0A379M459_9NOCA</name>
<evidence type="ECO:0000256" key="8">
    <source>
        <dbReference type="ARBA" id="ARBA00047848"/>
    </source>
</evidence>
<dbReference type="PANTHER" id="PTHR21022:SF19">
    <property type="entry name" value="PREPHENATE DEHYDRATASE-RELATED"/>
    <property type="match status" value="1"/>
</dbReference>
<feature type="site" description="Essential for prephenate dehydratase activity" evidence="9">
    <location>
        <position position="190"/>
    </location>
</feature>
<dbReference type="AlphaFoldDB" id="A0A379M459"/>
<dbReference type="SUPFAM" id="SSF55021">
    <property type="entry name" value="ACT-like"/>
    <property type="match status" value="1"/>
</dbReference>
<evidence type="ECO:0000256" key="4">
    <source>
        <dbReference type="ARBA" id="ARBA00022605"/>
    </source>
</evidence>
<dbReference type="PANTHER" id="PTHR21022">
    <property type="entry name" value="PREPHENATE DEHYDRATASE P PROTEIN"/>
    <property type="match status" value="1"/>
</dbReference>
<proteinExistence type="predicted"/>
<dbReference type="SUPFAM" id="SSF53850">
    <property type="entry name" value="Periplasmic binding protein-like II"/>
    <property type="match status" value="1"/>
</dbReference>
<keyword evidence="5 10" id="KW-0057">Aromatic amino acid biosynthesis</keyword>
<dbReference type="NCBIfam" id="NF008865">
    <property type="entry name" value="PRK11898.1"/>
    <property type="match status" value="1"/>
</dbReference>
<dbReference type="InterPro" id="IPR002912">
    <property type="entry name" value="ACT_dom"/>
</dbReference>
<evidence type="ECO:0000256" key="3">
    <source>
        <dbReference type="ARBA" id="ARBA00021872"/>
    </source>
</evidence>
<dbReference type="PROSITE" id="PS00858">
    <property type="entry name" value="PREPHENATE_DEHYDR_2"/>
    <property type="match status" value="1"/>
</dbReference>
<keyword evidence="6 10" id="KW-0584">Phenylalanine biosynthesis</keyword>
<evidence type="ECO:0000259" key="12">
    <source>
        <dbReference type="PROSITE" id="PS51671"/>
    </source>
</evidence>
<reference evidence="13 14" key="1">
    <citation type="submission" date="2018-06" db="EMBL/GenBank/DDBJ databases">
        <authorList>
            <consortium name="Pathogen Informatics"/>
            <person name="Doyle S."/>
        </authorList>
    </citation>
    <scope>NUCLEOTIDE SEQUENCE [LARGE SCALE GENOMIC DNA]</scope>
    <source>
        <strain evidence="13 14">NCTC13296</strain>
    </source>
</reference>
<keyword evidence="7 10" id="KW-0456">Lyase</keyword>
<keyword evidence="4 10" id="KW-0028">Amino-acid biosynthesis</keyword>
<keyword evidence="14" id="KW-1185">Reference proteome</keyword>
<dbReference type="InterPro" id="IPR001086">
    <property type="entry name" value="Preph_deHydtase"/>
</dbReference>
<dbReference type="GO" id="GO:0004664">
    <property type="term" value="F:prephenate dehydratase activity"/>
    <property type="evidence" value="ECO:0007669"/>
    <property type="project" value="UniProtKB-UniRule"/>
</dbReference>
<dbReference type="InterPro" id="IPR045865">
    <property type="entry name" value="ACT-like_dom_sf"/>
</dbReference>
<dbReference type="Gene3D" id="3.30.70.260">
    <property type="match status" value="1"/>
</dbReference>
<evidence type="ECO:0000256" key="1">
    <source>
        <dbReference type="ARBA" id="ARBA00004741"/>
    </source>
</evidence>
<dbReference type="PROSITE" id="PS51671">
    <property type="entry name" value="ACT"/>
    <property type="match status" value="1"/>
</dbReference>
<dbReference type="Pfam" id="PF01842">
    <property type="entry name" value="ACT"/>
    <property type="match status" value="1"/>
</dbReference>
<dbReference type="UniPathway" id="UPA00121">
    <property type="reaction ID" value="UER00345"/>
</dbReference>
<dbReference type="Pfam" id="PF00800">
    <property type="entry name" value="PDT"/>
    <property type="match status" value="1"/>
</dbReference>